<dbReference type="PANTHER" id="PTHR43279:SF1">
    <property type="entry name" value="CATECHOL-2,3-DIOXYGENASE"/>
    <property type="match status" value="1"/>
</dbReference>
<evidence type="ECO:0000313" key="3">
    <source>
        <dbReference type="Proteomes" id="UP000321901"/>
    </source>
</evidence>
<dbReference type="InterPro" id="IPR029068">
    <property type="entry name" value="Glyas_Bleomycin-R_OHBP_Dase"/>
</dbReference>
<evidence type="ECO:0000259" key="1">
    <source>
        <dbReference type="PROSITE" id="PS51819"/>
    </source>
</evidence>
<dbReference type="InterPro" id="IPR037523">
    <property type="entry name" value="VOC_core"/>
</dbReference>
<dbReference type="CDD" id="cd07255">
    <property type="entry name" value="VOC_BsCatE_like_N"/>
    <property type="match status" value="1"/>
</dbReference>
<reference evidence="2 3" key="1">
    <citation type="submission" date="2019-07" db="EMBL/GenBank/DDBJ databases">
        <title>Whole genome shotgun sequence of Sporosarcina luteola NBRC 105378.</title>
        <authorList>
            <person name="Hosoyama A."/>
            <person name="Uohara A."/>
            <person name="Ohji S."/>
            <person name="Ichikawa N."/>
        </authorList>
    </citation>
    <scope>NUCLEOTIDE SEQUENCE [LARGE SCALE GENOMIC DNA]</scope>
    <source>
        <strain evidence="2 3">NBRC 105378</strain>
    </source>
</reference>
<dbReference type="Pfam" id="PF00903">
    <property type="entry name" value="Glyoxalase"/>
    <property type="match status" value="1"/>
</dbReference>
<feature type="domain" description="VOC" evidence="1">
    <location>
        <begin position="10"/>
        <end position="126"/>
    </location>
</feature>
<name>A0A511ZBM3_9BACL</name>
<dbReference type="Proteomes" id="UP000321901">
    <property type="component" value="Unassembled WGS sequence"/>
</dbReference>
<sequence>MKFHQPPHIYTGEVHLKVTDLDKMTNFYTQIIGFGILVKTYNRVVLTADGKNPLLVLEQPEHILPKEPRRTGLYHFALLLPTRADLGKAIKHFSRNEVRLGASDHLVSEALYLSDPDGNGIEIYRDREPEAWKWQNNFVAMSTDPLDARAIVDASGNEEWDGLPEGTVMGHVHLHVANLPETQVFYEALGFEIATHYPQALFMSTGNYHHHLGLNTWNGAGAPRPSEESAGLGAYTLVFPEDATMAAAIAKIEGLGTTVKSKVDHFVTEDPSGNEIILRVHR</sequence>
<dbReference type="PANTHER" id="PTHR43279">
    <property type="entry name" value="CATECHOL-2,3-DIOXYGENASE"/>
    <property type="match status" value="1"/>
</dbReference>
<dbReference type="CDD" id="cd16359">
    <property type="entry name" value="VOC_BsCatE_like_C"/>
    <property type="match status" value="1"/>
</dbReference>
<keyword evidence="3" id="KW-1185">Reference proteome</keyword>
<dbReference type="OrthoDB" id="9792626at2"/>
<dbReference type="EMBL" id="BJYL01000049">
    <property type="protein sequence ID" value="GEN84849.1"/>
    <property type="molecule type" value="Genomic_DNA"/>
</dbReference>
<comment type="caution">
    <text evidence="2">The sequence shown here is derived from an EMBL/GenBank/DDBJ whole genome shotgun (WGS) entry which is preliminary data.</text>
</comment>
<accession>A0A511ZBM3</accession>
<gene>
    <name evidence="2" type="ORF">SLU01_31610</name>
</gene>
<protein>
    <submittedName>
        <fullName evidence="2">Glyoxalase</fullName>
    </submittedName>
</protein>
<dbReference type="RefSeq" id="WP_147060081.1">
    <property type="nucleotide sequence ID" value="NZ_BJYL01000049.1"/>
</dbReference>
<dbReference type="AlphaFoldDB" id="A0A511ZBM3"/>
<evidence type="ECO:0000313" key="2">
    <source>
        <dbReference type="EMBL" id="GEN84849.1"/>
    </source>
</evidence>
<dbReference type="PROSITE" id="PS51819">
    <property type="entry name" value="VOC"/>
    <property type="match status" value="1"/>
</dbReference>
<dbReference type="Gene3D" id="3.10.180.10">
    <property type="entry name" value="2,3-Dihydroxybiphenyl 1,2-Dioxygenase, domain 1"/>
    <property type="match status" value="2"/>
</dbReference>
<dbReference type="SUPFAM" id="SSF54593">
    <property type="entry name" value="Glyoxalase/Bleomycin resistance protein/Dihydroxybiphenyl dioxygenase"/>
    <property type="match status" value="2"/>
</dbReference>
<organism evidence="2 3">
    <name type="scientific">Sporosarcina luteola</name>
    <dbReference type="NCBI Taxonomy" id="582850"/>
    <lineage>
        <taxon>Bacteria</taxon>
        <taxon>Bacillati</taxon>
        <taxon>Bacillota</taxon>
        <taxon>Bacilli</taxon>
        <taxon>Bacillales</taxon>
        <taxon>Caryophanaceae</taxon>
        <taxon>Sporosarcina</taxon>
    </lineage>
</organism>
<dbReference type="InterPro" id="IPR004360">
    <property type="entry name" value="Glyas_Fos-R_dOase_dom"/>
</dbReference>
<proteinExistence type="predicted"/>